<reference evidence="2 3" key="1">
    <citation type="submission" date="2017-12" db="EMBL/GenBank/DDBJ databases">
        <title>Comparative genomics of Botrytis spp.</title>
        <authorList>
            <person name="Valero-Jimenez C.A."/>
            <person name="Tapia P."/>
            <person name="Veloso J."/>
            <person name="Silva-Moreno E."/>
            <person name="Staats M."/>
            <person name="Valdes J.H."/>
            <person name="Van Kan J.A.L."/>
        </authorList>
    </citation>
    <scope>NUCLEOTIDE SEQUENCE [LARGE SCALE GENOMIC DNA]</scope>
    <source>
        <strain evidence="2 3">Bh0001</strain>
    </source>
</reference>
<protein>
    <submittedName>
        <fullName evidence="2">Uncharacterized protein</fullName>
    </submittedName>
</protein>
<dbReference type="EMBL" id="PQXK01000266">
    <property type="protein sequence ID" value="TGO33108.1"/>
    <property type="molecule type" value="Genomic_DNA"/>
</dbReference>
<organism evidence="2 3">
    <name type="scientific">Botrytis hyacinthi</name>
    <dbReference type="NCBI Taxonomy" id="278943"/>
    <lineage>
        <taxon>Eukaryota</taxon>
        <taxon>Fungi</taxon>
        <taxon>Dikarya</taxon>
        <taxon>Ascomycota</taxon>
        <taxon>Pezizomycotina</taxon>
        <taxon>Leotiomycetes</taxon>
        <taxon>Helotiales</taxon>
        <taxon>Sclerotiniaceae</taxon>
        <taxon>Botrytis</taxon>
    </lineage>
</organism>
<feature type="compositionally biased region" description="Basic and acidic residues" evidence="1">
    <location>
        <begin position="77"/>
        <end position="94"/>
    </location>
</feature>
<evidence type="ECO:0000313" key="3">
    <source>
        <dbReference type="Proteomes" id="UP000297814"/>
    </source>
</evidence>
<gene>
    <name evidence="2" type="ORF">BHYA_0266g00110</name>
</gene>
<feature type="region of interest" description="Disordered" evidence="1">
    <location>
        <begin position="60"/>
        <end position="138"/>
    </location>
</feature>
<dbReference type="AlphaFoldDB" id="A0A4Z1GAP2"/>
<accession>A0A4Z1GAP2</accession>
<proteinExistence type="predicted"/>
<sequence length="138" mass="15510">MANYNSRRPEILDKLYEEGGSNMLYRYAFKDATNDEVIALLPKQEKLQAIEHFVYKKLFGDDPTDEEDDAENAKFTTEPKRNDVSVSKDGKNTEDAATPTAKKKNDTKEATDPVDYNTTKVVASISHRDQAAKTPPPP</sequence>
<name>A0A4Z1GAP2_9HELO</name>
<evidence type="ECO:0000256" key="1">
    <source>
        <dbReference type="SAM" id="MobiDB-lite"/>
    </source>
</evidence>
<evidence type="ECO:0000313" key="2">
    <source>
        <dbReference type="EMBL" id="TGO33108.1"/>
    </source>
</evidence>
<dbReference type="Proteomes" id="UP000297814">
    <property type="component" value="Unassembled WGS sequence"/>
</dbReference>
<keyword evidence="3" id="KW-1185">Reference proteome</keyword>
<comment type="caution">
    <text evidence="2">The sequence shown here is derived from an EMBL/GenBank/DDBJ whole genome shotgun (WGS) entry which is preliminary data.</text>
</comment>